<accession>A0ABS6XI63</accession>
<dbReference type="Proteomes" id="UP001197214">
    <property type="component" value="Unassembled WGS sequence"/>
</dbReference>
<proteinExistence type="predicted"/>
<evidence type="ECO:0000313" key="3">
    <source>
        <dbReference type="Proteomes" id="UP001197214"/>
    </source>
</evidence>
<gene>
    <name evidence="2" type="ORF">KY084_03345</name>
</gene>
<keyword evidence="3" id="KW-1185">Reference proteome</keyword>
<reference evidence="2 3" key="1">
    <citation type="submission" date="2021-07" db="EMBL/GenBank/DDBJ databases">
        <title>Stakelama flava sp. nov., a novel endophytic bacterium isolated from branch of Kandelia candel.</title>
        <authorList>
            <person name="Tuo L."/>
        </authorList>
    </citation>
    <scope>NUCLEOTIDE SEQUENCE [LARGE SCALE GENOMIC DNA]</scope>
    <source>
        <strain evidence="2 3">CBK3Z-3</strain>
    </source>
</reference>
<protein>
    <submittedName>
        <fullName evidence="2">Transglutaminase-like cysteine peptidase</fullName>
    </submittedName>
</protein>
<dbReference type="PANTHER" id="PTHR39327">
    <property type="match status" value="1"/>
</dbReference>
<dbReference type="EMBL" id="JAHWZX010000002">
    <property type="protein sequence ID" value="MBW4329909.1"/>
    <property type="molecule type" value="Genomic_DNA"/>
</dbReference>
<comment type="caution">
    <text evidence="2">The sequence shown here is derived from an EMBL/GenBank/DDBJ whole genome shotgun (WGS) entry which is preliminary data.</text>
</comment>
<dbReference type="RefSeq" id="WP_219237007.1">
    <property type="nucleotide sequence ID" value="NZ_JAHWZX010000002.1"/>
</dbReference>
<sequence>MMRAFYLAAVTIAGMLLYISPALATSQNSLTIPEVAVSEPPTGYSQMCTDRMLLCMAEGIVALHNGAWDSDSLMHTLRDVNRSVNRNMRWRADRTENWTGAEIAKGASGDCEDFAITKRLQLLGAGFPAERLSYAVAYVPRTGLHTVLIANVDGVDLVLDNRTPWIERWSDTHYVWLLKQSVAYPNTWYTTYPDSPPGKAVALAA</sequence>
<dbReference type="InterPro" id="IPR010319">
    <property type="entry name" value="Transglutaminase-like_Cys_pept"/>
</dbReference>
<feature type="signal peptide" evidence="1">
    <location>
        <begin position="1"/>
        <end position="24"/>
    </location>
</feature>
<dbReference type="Pfam" id="PF06035">
    <property type="entry name" value="Peptidase_C93"/>
    <property type="match status" value="1"/>
</dbReference>
<organism evidence="2 3">
    <name type="scientific">Stakelama flava</name>
    <dbReference type="NCBI Taxonomy" id="2860338"/>
    <lineage>
        <taxon>Bacteria</taxon>
        <taxon>Pseudomonadati</taxon>
        <taxon>Pseudomonadota</taxon>
        <taxon>Alphaproteobacteria</taxon>
        <taxon>Sphingomonadales</taxon>
        <taxon>Sphingomonadaceae</taxon>
        <taxon>Stakelama</taxon>
    </lineage>
</organism>
<evidence type="ECO:0000256" key="1">
    <source>
        <dbReference type="SAM" id="SignalP"/>
    </source>
</evidence>
<keyword evidence="1" id="KW-0732">Signal</keyword>
<evidence type="ECO:0000313" key="2">
    <source>
        <dbReference type="EMBL" id="MBW4329909.1"/>
    </source>
</evidence>
<name>A0ABS6XI63_9SPHN</name>
<feature type="chain" id="PRO_5046937854" evidence="1">
    <location>
        <begin position="25"/>
        <end position="205"/>
    </location>
</feature>
<dbReference type="PANTHER" id="PTHR39327:SF1">
    <property type="entry name" value="BLR5470 PROTEIN"/>
    <property type="match status" value="1"/>
</dbReference>